<keyword evidence="4 5" id="KW-0342">GTP-binding</keyword>
<evidence type="ECO:0000313" key="6">
    <source>
        <dbReference type="EMBL" id="MBY6142285.1"/>
    </source>
</evidence>
<dbReference type="PANTHER" id="PTHR40392">
    <property type="entry name" value="2-PHOSPHO-L-LACTATE GUANYLYLTRANSFERASE"/>
    <property type="match status" value="1"/>
</dbReference>
<dbReference type="Pfam" id="PF01983">
    <property type="entry name" value="CofC"/>
    <property type="match status" value="1"/>
</dbReference>
<organism evidence="6 7">
    <name type="scientific">Leisingera daeponensis</name>
    <dbReference type="NCBI Taxonomy" id="405746"/>
    <lineage>
        <taxon>Bacteria</taxon>
        <taxon>Pseudomonadati</taxon>
        <taxon>Pseudomonadota</taxon>
        <taxon>Alphaproteobacteria</taxon>
        <taxon>Rhodobacterales</taxon>
        <taxon>Roseobacteraceae</taxon>
        <taxon>Leisingera</taxon>
    </lineage>
</organism>
<sequence length="219" mass="22952">MSAAARSGKRLVVIPMKDPARAKTRLVPTLSPERRASLALTLFRATVDRAQEALALLPGGGVEIAVVTSSPKITRLARAMGLILIDEGRPRGLSEALETAADWAAGHGYGAICVLPGDLAAPKPAELARLLAHDLSGGQMVLCPAEDLGTNALLAPLPCPFRFAYGVKSVVAHRQAAEAAGLCPVMLPLASLRADVDTADDLQHLLAHQPQLLMQEAAR</sequence>
<dbReference type="EMBL" id="JAHVJA010000025">
    <property type="protein sequence ID" value="MBY6142285.1"/>
    <property type="molecule type" value="Genomic_DNA"/>
</dbReference>
<evidence type="ECO:0000313" key="7">
    <source>
        <dbReference type="Proteomes" id="UP000766629"/>
    </source>
</evidence>
<dbReference type="SUPFAM" id="SSF53448">
    <property type="entry name" value="Nucleotide-diphospho-sugar transferases"/>
    <property type="match status" value="1"/>
</dbReference>
<comment type="function">
    <text evidence="5">Guanylyltransferase that catalyzes the activation of (2R)-3-phosphoglycerate (3PG) as 3-[(R)-glyceryl]-diphospho-5'-guanosine, via the condensation of 3PG with GTP. It is involved in the biosynthesis of a derivative of the hydride carrier cofactor coenzyme F420, 3PG-F420.</text>
</comment>
<dbReference type="InterPro" id="IPR029044">
    <property type="entry name" value="Nucleotide-diphossugar_trans"/>
</dbReference>
<comment type="similarity">
    <text evidence="5">Belongs to the CofC family.</text>
</comment>
<proteinExistence type="inferred from homology"/>
<dbReference type="RefSeq" id="WP_222510189.1">
    <property type="nucleotide sequence ID" value="NZ_JAHVJA010000025.1"/>
</dbReference>
<dbReference type="Proteomes" id="UP000766629">
    <property type="component" value="Unassembled WGS sequence"/>
</dbReference>
<name>A0ABS7NM62_9RHOB</name>
<accession>A0ABS7NM62</accession>
<keyword evidence="7" id="KW-1185">Reference proteome</keyword>
<gene>
    <name evidence="6" type="primary">cofC</name>
    <name evidence="5" type="synonym">fbiD</name>
    <name evidence="6" type="ORF">KUV26_22905</name>
</gene>
<reference evidence="6 7" key="1">
    <citation type="submission" date="2021-06" db="EMBL/GenBank/DDBJ databases">
        <title>50 bacteria genomes isolated from Dapeng, Shenzhen, China.</title>
        <authorList>
            <person name="Zheng W."/>
            <person name="Yu S."/>
            <person name="Huang Y."/>
        </authorList>
    </citation>
    <scope>NUCLEOTIDE SEQUENCE [LARGE SCALE GENOMIC DNA]</scope>
    <source>
        <strain evidence="6 7">DP1N14-2</strain>
    </source>
</reference>
<dbReference type="EC" id="2.7.7.106" evidence="5"/>
<dbReference type="PANTHER" id="PTHR40392:SF1">
    <property type="entry name" value="2-PHOSPHO-L-LACTATE GUANYLYLTRANSFERASE"/>
    <property type="match status" value="1"/>
</dbReference>
<comment type="caution">
    <text evidence="6">The sequence shown here is derived from an EMBL/GenBank/DDBJ whole genome shotgun (WGS) entry which is preliminary data.</text>
</comment>
<evidence type="ECO:0000256" key="1">
    <source>
        <dbReference type="ARBA" id="ARBA00022679"/>
    </source>
</evidence>
<evidence type="ECO:0000256" key="5">
    <source>
        <dbReference type="HAMAP-Rule" id="MF_02114"/>
    </source>
</evidence>
<dbReference type="HAMAP" id="MF_02114">
    <property type="entry name" value="CofC"/>
    <property type="match status" value="1"/>
</dbReference>
<dbReference type="GO" id="GO:0043814">
    <property type="term" value="F:phospholactate guanylyltransferase activity"/>
    <property type="evidence" value="ECO:0007669"/>
    <property type="project" value="UniProtKB-EC"/>
</dbReference>
<dbReference type="NCBIfam" id="TIGR03552">
    <property type="entry name" value="F420_cofC"/>
    <property type="match status" value="1"/>
</dbReference>
<keyword evidence="3 5" id="KW-0547">Nucleotide-binding</keyword>
<comment type="catalytic activity">
    <reaction evidence="5">
        <text>(2R)-3-phosphoglycerate + GTP + H(+) = 3-[(R)-glyceryl]-diphospho-5'-guanosine + diphosphate</text>
        <dbReference type="Rhea" id="RHEA:63440"/>
        <dbReference type="ChEBI" id="CHEBI:15378"/>
        <dbReference type="ChEBI" id="CHEBI:33019"/>
        <dbReference type="ChEBI" id="CHEBI:37565"/>
        <dbReference type="ChEBI" id="CHEBI:58272"/>
        <dbReference type="ChEBI" id="CHEBI:147306"/>
        <dbReference type="EC" id="2.7.7.106"/>
    </reaction>
</comment>
<dbReference type="Gene3D" id="3.90.550.10">
    <property type="entry name" value="Spore Coat Polysaccharide Biosynthesis Protein SpsA, Chain A"/>
    <property type="match status" value="1"/>
</dbReference>
<evidence type="ECO:0000256" key="4">
    <source>
        <dbReference type="ARBA" id="ARBA00023134"/>
    </source>
</evidence>
<keyword evidence="1 5" id="KW-0808">Transferase</keyword>
<keyword evidence="2 5" id="KW-0548">Nucleotidyltransferase</keyword>
<evidence type="ECO:0000256" key="2">
    <source>
        <dbReference type="ARBA" id="ARBA00022695"/>
    </source>
</evidence>
<dbReference type="InterPro" id="IPR002835">
    <property type="entry name" value="CofC"/>
</dbReference>
<evidence type="ECO:0000256" key="3">
    <source>
        <dbReference type="ARBA" id="ARBA00022741"/>
    </source>
</evidence>
<comment type="pathway">
    <text evidence="5">Cofactor biosynthesis; coenzyme F420 biosynthesis.</text>
</comment>
<protein>
    <recommendedName>
        <fullName evidence="5">3-phospho-D-glycerate guanylyltransferase</fullName>
        <shortName evidence="5">3PG guanylyltransferase</shortName>
        <ecNumber evidence="5">2.7.7.106</ecNumber>
    </recommendedName>
</protein>